<evidence type="ECO:0000313" key="1">
    <source>
        <dbReference type="EMBL" id="OTY50343.1"/>
    </source>
</evidence>
<dbReference type="AlphaFoldDB" id="A0A243BUK2"/>
<reference evidence="1 2" key="1">
    <citation type="submission" date="2016-10" db="EMBL/GenBank/DDBJ databases">
        <title>Comparative genomics of Bacillus thuringiensis reveals a path to pathogens against multiple invertebrate hosts.</title>
        <authorList>
            <person name="Zheng J."/>
            <person name="Gao Q."/>
            <person name="Liu H."/>
            <person name="Peng D."/>
            <person name="Ruan L."/>
            <person name="Sun M."/>
        </authorList>
    </citation>
    <scope>NUCLEOTIDE SEQUENCE [LARGE SCALE GENOMIC DNA]</scope>
    <source>
        <strain evidence="1">BGSC 4BX1</strain>
    </source>
</reference>
<protein>
    <submittedName>
        <fullName evidence="1">Uncharacterized protein</fullName>
    </submittedName>
</protein>
<name>A0A243BUK2_BACTU</name>
<accession>A0A243BUK2</accession>
<evidence type="ECO:0000313" key="2">
    <source>
        <dbReference type="Proteomes" id="UP000195089"/>
    </source>
</evidence>
<dbReference type="EMBL" id="NFDL01000001">
    <property type="protein sequence ID" value="OTY50343.1"/>
    <property type="molecule type" value="Genomic_DNA"/>
</dbReference>
<gene>
    <name evidence="1" type="ORF">BK742_00015</name>
</gene>
<comment type="caution">
    <text evidence="1">The sequence shown here is derived from an EMBL/GenBank/DDBJ whole genome shotgun (WGS) entry which is preliminary data.</text>
</comment>
<sequence>MKEIEKYMFLLEASLKYDLNFETVRAKVKPTRANEEQLKDMMERGIIRYFQSGPKGKKYWLVTEQAIREWFPE</sequence>
<proteinExistence type="predicted"/>
<dbReference type="RefSeq" id="WP_088118542.1">
    <property type="nucleotide sequence ID" value="NZ_NFDL01000001.1"/>
</dbReference>
<dbReference type="Proteomes" id="UP000195089">
    <property type="component" value="Unassembled WGS sequence"/>
</dbReference>
<organism evidence="1 2">
    <name type="scientific">Bacillus thuringiensis serovar pingluonsis</name>
    <dbReference type="NCBI Taxonomy" id="180881"/>
    <lineage>
        <taxon>Bacteria</taxon>
        <taxon>Bacillati</taxon>
        <taxon>Bacillota</taxon>
        <taxon>Bacilli</taxon>
        <taxon>Bacillales</taxon>
        <taxon>Bacillaceae</taxon>
        <taxon>Bacillus</taxon>
        <taxon>Bacillus cereus group</taxon>
    </lineage>
</organism>